<reference evidence="2" key="2">
    <citation type="submission" date="2010-01" db="EMBL/GenBank/DDBJ databases">
        <title>The complete genome of Conexibacter woesei DSM 14684.</title>
        <authorList>
            <consortium name="US DOE Joint Genome Institute (JGI-PGF)"/>
            <person name="Lucas S."/>
            <person name="Copeland A."/>
            <person name="Lapidus A."/>
            <person name="Glavina del Rio T."/>
            <person name="Dalin E."/>
            <person name="Tice H."/>
            <person name="Bruce D."/>
            <person name="Goodwin L."/>
            <person name="Pitluck S."/>
            <person name="Kyrpides N."/>
            <person name="Mavromatis K."/>
            <person name="Ivanova N."/>
            <person name="Mikhailova N."/>
            <person name="Chertkov O."/>
            <person name="Brettin T."/>
            <person name="Detter J.C."/>
            <person name="Han C."/>
            <person name="Larimer F."/>
            <person name="Land M."/>
            <person name="Hauser L."/>
            <person name="Markowitz V."/>
            <person name="Cheng J.-F."/>
            <person name="Hugenholtz P."/>
            <person name="Woyke T."/>
            <person name="Wu D."/>
            <person name="Pukall R."/>
            <person name="Steenblock K."/>
            <person name="Schneider S."/>
            <person name="Klenk H.-P."/>
            <person name="Eisen J.A."/>
        </authorList>
    </citation>
    <scope>NUCLEOTIDE SEQUENCE [LARGE SCALE GENOMIC DNA]</scope>
    <source>
        <strain evidence="2">DSM 14684 / CIP 108061 / JCM 11494 / NBRC 100937 / ID131577</strain>
    </source>
</reference>
<reference evidence="1 2" key="1">
    <citation type="journal article" date="2010" name="Stand. Genomic Sci.">
        <title>Complete genome sequence of Conexibacter woesei type strain (ID131577).</title>
        <authorList>
            <person name="Pukall R."/>
            <person name="Lapidus A."/>
            <person name="Glavina Del Rio T."/>
            <person name="Copeland A."/>
            <person name="Tice H."/>
            <person name="Cheng J.-F."/>
            <person name="Lucas S."/>
            <person name="Chen F."/>
            <person name="Nolan M."/>
            <person name="Bruce D."/>
            <person name="Goodwin L."/>
            <person name="Pitluck S."/>
            <person name="Mavromatis K."/>
            <person name="Ivanova N."/>
            <person name="Ovchinnikova G."/>
            <person name="Pati A."/>
            <person name="Chen A."/>
            <person name="Palaniappan K."/>
            <person name="Land M."/>
            <person name="Hauser L."/>
            <person name="Chang Y.-J."/>
            <person name="Jeffries C.D."/>
            <person name="Chain P."/>
            <person name="Meincke L."/>
            <person name="Sims D."/>
            <person name="Brettin T."/>
            <person name="Detter J.C."/>
            <person name="Rohde M."/>
            <person name="Goeker M."/>
            <person name="Bristow J."/>
            <person name="Eisen J.A."/>
            <person name="Markowitz V."/>
            <person name="Kyrpides N.C."/>
            <person name="Klenk H.-P."/>
            <person name="Hugenholtz P."/>
        </authorList>
    </citation>
    <scope>NUCLEOTIDE SEQUENCE [LARGE SCALE GENOMIC DNA]</scope>
    <source>
        <strain evidence="2">DSM 14684 / CIP 108061 / JCM 11494 / NBRC 100937 / ID131577</strain>
    </source>
</reference>
<dbReference type="HOGENOM" id="CLU_2192539_0_0_11"/>
<dbReference type="RefSeq" id="WP_012934913.1">
    <property type="nucleotide sequence ID" value="NC_013739.1"/>
</dbReference>
<proteinExistence type="predicted"/>
<name>D3EZ97_CONWI</name>
<dbReference type="AlphaFoldDB" id="D3EZ97"/>
<keyword evidence="2" id="KW-1185">Reference proteome</keyword>
<evidence type="ECO:0000313" key="1">
    <source>
        <dbReference type="EMBL" id="ADB51862.1"/>
    </source>
</evidence>
<accession>D3EZ97</accession>
<dbReference type="Proteomes" id="UP000008229">
    <property type="component" value="Chromosome"/>
</dbReference>
<organism evidence="1 2">
    <name type="scientific">Conexibacter woesei (strain DSM 14684 / CCUG 47730 / CIP 108061 / JCM 11494 / NBRC 100937 / ID131577)</name>
    <dbReference type="NCBI Taxonomy" id="469383"/>
    <lineage>
        <taxon>Bacteria</taxon>
        <taxon>Bacillati</taxon>
        <taxon>Actinomycetota</taxon>
        <taxon>Thermoleophilia</taxon>
        <taxon>Solirubrobacterales</taxon>
        <taxon>Conexibacteraceae</taxon>
        <taxon>Conexibacter</taxon>
    </lineage>
</organism>
<dbReference type="KEGG" id="cwo:Cwoe_3444"/>
<gene>
    <name evidence="1" type="ordered locus">Cwoe_3444</name>
</gene>
<sequence>MDSGSKGLNRDEGELRLAMRDGRHDSQLLLFAELREALVPRLARRLGELGHVVRRIEVPSDARPYPGSRFACDVETDGGVRLTVHCELRPRRLRPARVGRVRYVIAAN</sequence>
<protein>
    <submittedName>
        <fullName evidence="1">Uncharacterized protein</fullName>
    </submittedName>
</protein>
<dbReference type="EMBL" id="CP001854">
    <property type="protein sequence ID" value="ADB51862.1"/>
    <property type="molecule type" value="Genomic_DNA"/>
</dbReference>
<evidence type="ECO:0000313" key="2">
    <source>
        <dbReference type="Proteomes" id="UP000008229"/>
    </source>
</evidence>